<comment type="caution">
    <text evidence="14">The sequence shown here is derived from an EMBL/GenBank/DDBJ whole genome shotgun (WGS) entry which is preliminary data.</text>
</comment>
<dbReference type="Pfam" id="PF02687">
    <property type="entry name" value="FtsX"/>
    <property type="match status" value="1"/>
</dbReference>
<keyword evidence="6 11" id="KW-0812">Transmembrane</keyword>
<sequence length="308" mass="33988">MLVTALKRILRGGFVSFYRNSVVSVAAILVVTITLFVIGSLLMSRAVLGYSLNQLKDKVDVNVYFNLNAPEDKIAALKASLEALPEVASVEYVSKAVALDNFKKRHESDYLTLQAIEELGENPLGDALNIKAKETSQYESIAKFLGGDNAIAKDNKTIIDRVNYYQNKSVIDKLNSIIVSGKKLGVAVTLVLIVISLIITFNTIRLIIFISRDEISVMRLVGASNIYIRGPFMVGGILYGLISSIITMGIFYPVTLWLGRNATNFLGGLNLFHYYAENFFQIFLIMFVSGSILGAISAYLAVRKYLNT</sequence>
<evidence type="ECO:0000259" key="12">
    <source>
        <dbReference type="Pfam" id="PF02687"/>
    </source>
</evidence>
<comment type="subcellular location">
    <subcellularLocation>
        <location evidence="1">Cell membrane</location>
        <topology evidence="1">Multi-pass membrane protein</topology>
    </subcellularLocation>
</comment>
<dbReference type="Pfam" id="PF18075">
    <property type="entry name" value="FtsX_ECD"/>
    <property type="match status" value="1"/>
</dbReference>
<dbReference type="EMBL" id="MHLH01000010">
    <property type="protein sequence ID" value="OGZ04198.1"/>
    <property type="molecule type" value="Genomic_DNA"/>
</dbReference>
<feature type="transmembrane region" description="Helical" evidence="11">
    <location>
        <begin position="279"/>
        <end position="302"/>
    </location>
</feature>
<keyword evidence="5 10" id="KW-0132">Cell division</keyword>
<feature type="domain" description="ABC3 transporter permease C-terminal" evidence="12">
    <location>
        <begin position="188"/>
        <end position="305"/>
    </location>
</feature>
<dbReference type="InterPro" id="IPR040690">
    <property type="entry name" value="FtsX_ECD"/>
</dbReference>
<dbReference type="STRING" id="1798657.A2648_01290"/>
<evidence type="ECO:0000256" key="10">
    <source>
        <dbReference type="PIRNR" id="PIRNR003097"/>
    </source>
</evidence>
<evidence type="ECO:0000256" key="5">
    <source>
        <dbReference type="ARBA" id="ARBA00022618"/>
    </source>
</evidence>
<evidence type="ECO:0000313" key="15">
    <source>
        <dbReference type="Proteomes" id="UP000178841"/>
    </source>
</evidence>
<evidence type="ECO:0000256" key="6">
    <source>
        <dbReference type="ARBA" id="ARBA00022692"/>
    </source>
</evidence>
<dbReference type="Gene3D" id="3.30.70.3040">
    <property type="match status" value="1"/>
</dbReference>
<feature type="domain" description="FtsX extracellular" evidence="13">
    <location>
        <begin position="59"/>
        <end position="147"/>
    </location>
</feature>
<evidence type="ECO:0000256" key="9">
    <source>
        <dbReference type="ARBA" id="ARBA00023306"/>
    </source>
</evidence>
<evidence type="ECO:0000256" key="8">
    <source>
        <dbReference type="ARBA" id="ARBA00023136"/>
    </source>
</evidence>
<evidence type="ECO:0000256" key="2">
    <source>
        <dbReference type="ARBA" id="ARBA00007379"/>
    </source>
</evidence>
<evidence type="ECO:0000256" key="1">
    <source>
        <dbReference type="ARBA" id="ARBA00004651"/>
    </source>
</evidence>
<evidence type="ECO:0000256" key="11">
    <source>
        <dbReference type="SAM" id="Phobius"/>
    </source>
</evidence>
<feature type="transmembrane region" description="Helical" evidence="11">
    <location>
        <begin position="21"/>
        <end position="43"/>
    </location>
</feature>
<dbReference type="InterPro" id="IPR003838">
    <property type="entry name" value="ABC3_permease_C"/>
</dbReference>
<dbReference type="PIRSF" id="PIRSF003097">
    <property type="entry name" value="FtsX"/>
    <property type="match status" value="1"/>
</dbReference>
<dbReference type="GO" id="GO:0051301">
    <property type="term" value="P:cell division"/>
    <property type="evidence" value="ECO:0007669"/>
    <property type="project" value="UniProtKB-KW"/>
</dbReference>
<organism evidence="14 15">
    <name type="scientific">Candidatus Lloydbacteria bacterium RIFCSPHIGHO2_01_FULL_41_20</name>
    <dbReference type="NCBI Taxonomy" id="1798657"/>
    <lineage>
        <taxon>Bacteria</taxon>
        <taxon>Candidatus Lloydiibacteriota</taxon>
    </lineage>
</organism>
<keyword evidence="7 11" id="KW-1133">Transmembrane helix</keyword>
<evidence type="ECO:0000256" key="7">
    <source>
        <dbReference type="ARBA" id="ARBA00022989"/>
    </source>
</evidence>
<gene>
    <name evidence="14" type="ORF">A2648_01290</name>
</gene>
<evidence type="ECO:0000256" key="3">
    <source>
        <dbReference type="ARBA" id="ARBA00021907"/>
    </source>
</evidence>
<feature type="transmembrane region" description="Helical" evidence="11">
    <location>
        <begin position="232"/>
        <end position="259"/>
    </location>
</feature>
<proteinExistence type="inferred from homology"/>
<evidence type="ECO:0000256" key="4">
    <source>
        <dbReference type="ARBA" id="ARBA00022475"/>
    </source>
</evidence>
<dbReference type="Proteomes" id="UP000178841">
    <property type="component" value="Unassembled WGS sequence"/>
</dbReference>
<accession>A0A1G2CUR6</accession>
<keyword evidence="9 10" id="KW-0131">Cell cycle</keyword>
<evidence type="ECO:0000313" key="14">
    <source>
        <dbReference type="EMBL" id="OGZ04198.1"/>
    </source>
</evidence>
<evidence type="ECO:0000259" key="13">
    <source>
        <dbReference type="Pfam" id="PF18075"/>
    </source>
</evidence>
<dbReference type="GO" id="GO:0005886">
    <property type="term" value="C:plasma membrane"/>
    <property type="evidence" value="ECO:0007669"/>
    <property type="project" value="UniProtKB-SubCell"/>
</dbReference>
<name>A0A1G2CUR6_9BACT</name>
<dbReference type="InterPro" id="IPR004513">
    <property type="entry name" value="FtsX"/>
</dbReference>
<reference evidence="14 15" key="1">
    <citation type="journal article" date="2016" name="Nat. Commun.">
        <title>Thousands of microbial genomes shed light on interconnected biogeochemical processes in an aquifer system.</title>
        <authorList>
            <person name="Anantharaman K."/>
            <person name="Brown C.T."/>
            <person name="Hug L.A."/>
            <person name="Sharon I."/>
            <person name="Castelle C.J."/>
            <person name="Probst A.J."/>
            <person name="Thomas B.C."/>
            <person name="Singh A."/>
            <person name="Wilkins M.J."/>
            <person name="Karaoz U."/>
            <person name="Brodie E.L."/>
            <person name="Williams K.H."/>
            <person name="Hubbard S.S."/>
            <person name="Banfield J.F."/>
        </authorList>
    </citation>
    <scope>NUCLEOTIDE SEQUENCE [LARGE SCALE GENOMIC DNA]</scope>
</reference>
<feature type="transmembrane region" description="Helical" evidence="11">
    <location>
        <begin position="184"/>
        <end position="211"/>
    </location>
</feature>
<dbReference type="PANTHER" id="PTHR47755:SF1">
    <property type="entry name" value="CELL DIVISION PROTEIN FTSX"/>
    <property type="match status" value="1"/>
</dbReference>
<comment type="similarity">
    <text evidence="2 10">Belongs to the ABC-4 integral membrane protein family. FtsX subfamily.</text>
</comment>
<keyword evidence="4 10" id="KW-1003">Cell membrane</keyword>
<protein>
    <recommendedName>
        <fullName evidence="3 10">Cell division protein FtsX</fullName>
    </recommendedName>
</protein>
<dbReference type="AlphaFoldDB" id="A0A1G2CUR6"/>
<keyword evidence="8 10" id="KW-0472">Membrane</keyword>
<dbReference type="PANTHER" id="PTHR47755">
    <property type="entry name" value="CELL DIVISION PROTEIN FTSX"/>
    <property type="match status" value="1"/>
</dbReference>